<dbReference type="SUPFAM" id="SSF46785">
    <property type="entry name" value="Winged helix' DNA-binding domain"/>
    <property type="match status" value="1"/>
</dbReference>
<dbReference type="HAMAP" id="MF_00015">
    <property type="entry name" value="LexA"/>
    <property type="match status" value="1"/>
</dbReference>
<evidence type="ECO:0000256" key="11">
    <source>
        <dbReference type="ARBA" id="ARBA00023236"/>
    </source>
</evidence>
<dbReference type="InterPro" id="IPR036390">
    <property type="entry name" value="WH_DNA-bd_sf"/>
</dbReference>
<dbReference type="Gene3D" id="1.10.10.10">
    <property type="entry name" value="Winged helix-like DNA-binding domain superfamily/Winged helix DNA-binding domain"/>
    <property type="match status" value="1"/>
</dbReference>
<keyword evidence="3 12" id="KW-0235">DNA replication</keyword>
<dbReference type="CDD" id="cd06529">
    <property type="entry name" value="S24_LexA-like"/>
    <property type="match status" value="1"/>
</dbReference>
<evidence type="ECO:0000259" key="15">
    <source>
        <dbReference type="Pfam" id="PF01726"/>
    </source>
</evidence>
<evidence type="ECO:0000259" key="14">
    <source>
        <dbReference type="Pfam" id="PF00717"/>
    </source>
</evidence>
<evidence type="ECO:0000313" key="16">
    <source>
        <dbReference type="EMBL" id="MBR1135927.1"/>
    </source>
</evidence>
<sequence>MLTRKQYELLRFINERLKEAGVPPSFDEMKDALDLRSKSGIHRLITALEERGFIRRLPNRARAIEVIKLPELSQAASNRRGFTPSVIEGNLGKVRTSTPALDDGERPVAVPVMGRIAAGTPIEALQTRSHTISVPADMLGNGDHYALEVRGDSMVDAGILDGDMALIQRNETADTGDIVVALIDDEEATLKRFRRRGASIALEPANTAYEVRILPPNRVKIQGKLVGLYRKY</sequence>
<feature type="domain" description="Peptidase S24/S26A/S26B/S26C" evidence="14">
    <location>
        <begin position="111"/>
        <end position="226"/>
    </location>
</feature>
<dbReference type="InterPro" id="IPR039418">
    <property type="entry name" value="LexA-like"/>
</dbReference>
<keyword evidence="7 12" id="KW-0805">Transcription regulation</keyword>
<dbReference type="SUPFAM" id="SSF51306">
    <property type="entry name" value="LexA/Signal peptidase"/>
    <property type="match status" value="1"/>
</dbReference>
<dbReference type="NCBIfam" id="TIGR00498">
    <property type="entry name" value="lexA"/>
    <property type="match status" value="1"/>
</dbReference>
<name>A0ABS5G3Q5_9BRAD</name>
<keyword evidence="5 12" id="KW-0378">Hydrolase</keyword>
<dbReference type="PANTHER" id="PTHR33516">
    <property type="entry name" value="LEXA REPRESSOR"/>
    <property type="match status" value="1"/>
</dbReference>
<gene>
    <name evidence="12 16" type="primary">lexA</name>
    <name evidence="16" type="ORF">JQ619_09115</name>
</gene>
<dbReference type="Proteomes" id="UP001314635">
    <property type="component" value="Unassembled WGS sequence"/>
</dbReference>
<evidence type="ECO:0000313" key="17">
    <source>
        <dbReference type="Proteomes" id="UP001314635"/>
    </source>
</evidence>
<keyword evidence="2 12" id="KW-0678">Repressor</keyword>
<keyword evidence="11 12" id="KW-0742">SOS response</keyword>
<evidence type="ECO:0000256" key="2">
    <source>
        <dbReference type="ARBA" id="ARBA00022491"/>
    </source>
</evidence>
<evidence type="ECO:0000256" key="12">
    <source>
        <dbReference type="HAMAP-Rule" id="MF_00015"/>
    </source>
</evidence>
<evidence type="ECO:0000256" key="1">
    <source>
        <dbReference type="ARBA" id="ARBA00007484"/>
    </source>
</evidence>
<evidence type="ECO:0000256" key="4">
    <source>
        <dbReference type="ARBA" id="ARBA00022763"/>
    </source>
</evidence>
<dbReference type="Pfam" id="PF01726">
    <property type="entry name" value="LexA_DNA_bind"/>
    <property type="match status" value="1"/>
</dbReference>
<keyword evidence="8 12" id="KW-0238">DNA-binding</keyword>
<keyword evidence="10 12" id="KW-0234">DNA repair</keyword>
<keyword evidence="9 12" id="KW-0804">Transcription</keyword>
<dbReference type="PRINTS" id="PR00726">
    <property type="entry name" value="LEXASERPTASE"/>
</dbReference>
<dbReference type="InterPro" id="IPR036388">
    <property type="entry name" value="WH-like_DNA-bd_sf"/>
</dbReference>
<feature type="active site" description="For autocatalytic cleavage activity" evidence="12">
    <location>
        <position position="191"/>
    </location>
</feature>
<accession>A0ABS5G3Q5</accession>
<organism evidence="16 17">
    <name type="scientific">Bradyrhizobium denitrificans</name>
    <dbReference type="NCBI Taxonomy" id="2734912"/>
    <lineage>
        <taxon>Bacteria</taxon>
        <taxon>Pseudomonadati</taxon>
        <taxon>Pseudomonadota</taxon>
        <taxon>Alphaproteobacteria</taxon>
        <taxon>Hyphomicrobiales</taxon>
        <taxon>Nitrobacteraceae</taxon>
        <taxon>Bradyrhizobium</taxon>
    </lineage>
</organism>
<dbReference type="InterPro" id="IPR050077">
    <property type="entry name" value="LexA_repressor"/>
</dbReference>
<feature type="active site" description="For autocatalytic cleavage activity" evidence="12">
    <location>
        <position position="153"/>
    </location>
</feature>
<dbReference type="InterPro" id="IPR006200">
    <property type="entry name" value="LexA"/>
</dbReference>
<dbReference type="Pfam" id="PF00717">
    <property type="entry name" value="Peptidase_S24"/>
    <property type="match status" value="1"/>
</dbReference>
<dbReference type="RefSeq" id="WP_012044524.1">
    <property type="nucleotide sequence ID" value="NZ_JABFDP010000008.1"/>
</dbReference>
<reference evidence="17" key="1">
    <citation type="journal article" date="2021" name="ISME J.">
        <title>Evolutionary origin and ecological implication of a unique nif island in free-living Bradyrhizobium lineages.</title>
        <authorList>
            <person name="Tao J."/>
        </authorList>
    </citation>
    <scope>NUCLEOTIDE SEQUENCE [LARGE SCALE GENOMIC DNA]</scope>
    <source>
        <strain evidence="17">SZCCT0094</strain>
    </source>
</reference>
<comment type="catalytic activity">
    <reaction evidence="12">
        <text>Hydrolysis of Ala-|-Gly bond in repressor LexA.</text>
        <dbReference type="EC" id="3.4.21.88"/>
    </reaction>
</comment>
<comment type="similarity">
    <text evidence="1 12 13">Belongs to the peptidase S24 family.</text>
</comment>
<evidence type="ECO:0000256" key="6">
    <source>
        <dbReference type="ARBA" id="ARBA00022813"/>
    </source>
</evidence>
<dbReference type="EMBL" id="JAFCLK010000007">
    <property type="protein sequence ID" value="MBR1135927.1"/>
    <property type="molecule type" value="Genomic_DNA"/>
</dbReference>
<proteinExistence type="inferred from homology"/>
<evidence type="ECO:0000256" key="5">
    <source>
        <dbReference type="ARBA" id="ARBA00022801"/>
    </source>
</evidence>
<dbReference type="EC" id="3.4.21.88" evidence="12"/>
<dbReference type="InterPro" id="IPR006199">
    <property type="entry name" value="LexA_DNA-bd_dom"/>
</dbReference>
<feature type="domain" description="LexA repressor DNA-binding" evidence="15">
    <location>
        <begin position="2"/>
        <end position="63"/>
    </location>
</feature>
<keyword evidence="17" id="KW-1185">Reference proteome</keyword>
<evidence type="ECO:0000256" key="10">
    <source>
        <dbReference type="ARBA" id="ARBA00023204"/>
    </source>
</evidence>
<comment type="function">
    <text evidence="12">Represses a number of genes involved in the response to DNA damage (SOS response), including recA and lexA. In the presence of single-stranded DNA, RecA interacts with LexA causing an autocatalytic cleavage which disrupts the DNA-binding part of LexA, leading to derepression of the SOS regulon and eventually DNA repair.</text>
</comment>
<keyword evidence="4 12" id="KW-0227">DNA damage</keyword>
<evidence type="ECO:0000256" key="7">
    <source>
        <dbReference type="ARBA" id="ARBA00023015"/>
    </source>
</evidence>
<dbReference type="Gene3D" id="2.10.109.10">
    <property type="entry name" value="Umud Fragment, subunit A"/>
    <property type="match status" value="1"/>
</dbReference>
<dbReference type="GO" id="GO:0004252">
    <property type="term" value="F:serine-type endopeptidase activity"/>
    <property type="evidence" value="ECO:0007669"/>
    <property type="project" value="UniProtKB-EC"/>
</dbReference>
<keyword evidence="6 12" id="KW-0068">Autocatalytic cleavage</keyword>
<evidence type="ECO:0000256" key="9">
    <source>
        <dbReference type="ARBA" id="ARBA00023163"/>
    </source>
</evidence>
<feature type="DNA-binding region" description="H-T-H motif" evidence="12">
    <location>
        <begin position="26"/>
        <end position="46"/>
    </location>
</feature>
<evidence type="ECO:0000256" key="13">
    <source>
        <dbReference type="RuleBase" id="RU003991"/>
    </source>
</evidence>
<evidence type="ECO:0000256" key="3">
    <source>
        <dbReference type="ARBA" id="ARBA00022705"/>
    </source>
</evidence>
<comment type="subunit">
    <text evidence="12">Homodimer.</text>
</comment>
<dbReference type="InterPro" id="IPR015927">
    <property type="entry name" value="Peptidase_S24_S26A/B/C"/>
</dbReference>
<dbReference type="PANTHER" id="PTHR33516:SF2">
    <property type="entry name" value="LEXA REPRESSOR-RELATED"/>
    <property type="match status" value="1"/>
</dbReference>
<feature type="site" description="Cleavage; by autolysis" evidence="12">
    <location>
        <begin position="118"/>
        <end position="119"/>
    </location>
</feature>
<dbReference type="InterPro" id="IPR006197">
    <property type="entry name" value="Peptidase_S24_LexA"/>
</dbReference>
<evidence type="ECO:0000256" key="8">
    <source>
        <dbReference type="ARBA" id="ARBA00023125"/>
    </source>
</evidence>
<protein>
    <recommendedName>
        <fullName evidence="12">LexA repressor</fullName>
        <ecNumber evidence="12">3.4.21.88</ecNumber>
    </recommendedName>
</protein>
<dbReference type="InterPro" id="IPR036286">
    <property type="entry name" value="LexA/Signal_pep-like_sf"/>
</dbReference>
<comment type="caution">
    <text evidence="16">The sequence shown here is derived from an EMBL/GenBank/DDBJ whole genome shotgun (WGS) entry which is preliminary data.</text>
</comment>